<dbReference type="EMBL" id="AUZY01012047">
    <property type="protein sequence ID" value="EQD31648.1"/>
    <property type="molecule type" value="Genomic_DNA"/>
</dbReference>
<keyword evidence="3" id="KW-0456">Lyase</keyword>
<gene>
    <name evidence="3" type="ORF">B1B_18025</name>
</gene>
<dbReference type="SUPFAM" id="SSF54826">
    <property type="entry name" value="Enolase N-terminal domain-like"/>
    <property type="match status" value="1"/>
</dbReference>
<dbReference type="Gene3D" id="3.30.390.10">
    <property type="entry name" value="Enolase-like, N-terminal domain"/>
    <property type="match status" value="1"/>
</dbReference>
<dbReference type="Pfam" id="PF03952">
    <property type="entry name" value="Enolase_N"/>
    <property type="match status" value="1"/>
</dbReference>
<protein>
    <submittedName>
        <fullName evidence="3">Enolase</fullName>
        <ecNumber evidence="3">4.2.1.11</ecNumber>
    </submittedName>
</protein>
<dbReference type="AlphaFoldDB" id="T0YEW7"/>
<organism evidence="3">
    <name type="scientific">mine drainage metagenome</name>
    <dbReference type="NCBI Taxonomy" id="410659"/>
    <lineage>
        <taxon>unclassified sequences</taxon>
        <taxon>metagenomes</taxon>
        <taxon>ecological metagenomes</taxon>
    </lineage>
</organism>
<feature type="domain" description="Enolase N-terminal" evidence="2">
    <location>
        <begin position="4"/>
        <end position="62"/>
    </location>
</feature>
<name>T0YEW7_9ZZZZ</name>
<feature type="region of interest" description="Disordered" evidence="1">
    <location>
        <begin position="33"/>
        <end position="62"/>
    </location>
</feature>
<reference evidence="3" key="1">
    <citation type="submission" date="2013-08" db="EMBL/GenBank/DDBJ databases">
        <authorList>
            <person name="Mendez C."/>
            <person name="Richter M."/>
            <person name="Ferrer M."/>
            <person name="Sanchez J."/>
        </authorList>
    </citation>
    <scope>NUCLEOTIDE SEQUENCE</scope>
</reference>
<evidence type="ECO:0000259" key="2">
    <source>
        <dbReference type="SMART" id="SM01193"/>
    </source>
</evidence>
<comment type="caution">
    <text evidence="3">The sequence shown here is derived from an EMBL/GenBank/DDBJ whole genome shotgun (WGS) entry which is preliminary data.</text>
</comment>
<evidence type="ECO:0000256" key="1">
    <source>
        <dbReference type="SAM" id="MobiDB-lite"/>
    </source>
</evidence>
<dbReference type="EC" id="4.2.1.11" evidence="3"/>
<dbReference type="InterPro" id="IPR029017">
    <property type="entry name" value="Enolase-like_N"/>
</dbReference>
<feature type="non-terminal residue" evidence="3">
    <location>
        <position position="62"/>
    </location>
</feature>
<dbReference type="GO" id="GO:0004634">
    <property type="term" value="F:phosphopyruvate hydratase activity"/>
    <property type="evidence" value="ECO:0007669"/>
    <property type="project" value="UniProtKB-EC"/>
</dbReference>
<reference evidence="3" key="2">
    <citation type="journal article" date="2014" name="ISME J.">
        <title>Microbial stratification in low pH oxic and suboxic macroscopic growths along an acid mine drainage.</title>
        <authorList>
            <person name="Mendez-Garcia C."/>
            <person name="Mesa V."/>
            <person name="Sprenger R.R."/>
            <person name="Richter M."/>
            <person name="Diez M.S."/>
            <person name="Solano J."/>
            <person name="Bargiela R."/>
            <person name="Golyshina O.V."/>
            <person name="Manteca A."/>
            <person name="Ramos J.L."/>
            <person name="Gallego J.R."/>
            <person name="Llorente I."/>
            <person name="Martins Dos Santos V.A."/>
            <person name="Jensen O.N."/>
            <person name="Pelaez A.I."/>
            <person name="Sanchez J."/>
            <person name="Ferrer M."/>
        </authorList>
    </citation>
    <scope>NUCLEOTIDE SEQUENCE</scope>
</reference>
<proteinExistence type="predicted"/>
<dbReference type="InterPro" id="IPR020811">
    <property type="entry name" value="Enolase_N"/>
</dbReference>
<sequence length="62" mass="6298">MSAIRSVRLDPVYDSRGRMTVEATVELAGGSVGRAAAPSGASTSSHEALAFPEGGVPVALQR</sequence>
<dbReference type="SMART" id="SM01193">
    <property type="entry name" value="Enolase_N"/>
    <property type="match status" value="1"/>
</dbReference>
<evidence type="ECO:0000313" key="3">
    <source>
        <dbReference type="EMBL" id="EQD31648.1"/>
    </source>
</evidence>
<accession>T0YEW7</accession>